<dbReference type="AlphaFoldDB" id="A0A371Q800"/>
<dbReference type="InterPro" id="IPR032710">
    <property type="entry name" value="NTF2-like_dom_sf"/>
</dbReference>
<keyword evidence="3" id="KW-1185">Reference proteome</keyword>
<dbReference type="RefSeq" id="WP_128505019.1">
    <property type="nucleotide sequence ID" value="NZ_QUAC01000055.1"/>
</dbReference>
<dbReference type="SUPFAM" id="SSF54427">
    <property type="entry name" value="NTF2-like"/>
    <property type="match status" value="1"/>
</dbReference>
<name>A0A371Q800_STRIH</name>
<dbReference type="EMBL" id="QUAC01000055">
    <property type="protein sequence ID" value="REK90801.1"/>
    <property type="molecule type" value="Genomic_DNA"/>
</dbReference>
<dbReference type="Proteomes" id="UP000262477">
    <property type="component" value="Unassembled WGS sequence"/>
</dbReference>
<dbReference type="OrthoDB" id="3681559at2"/>
<evidence type="ECO:0000313" key="3">
    <source>
        <dbReference type="Proteomes" id="UP000262477"/>
    </source>
</evidence>
<reference evidence="2 3" key="1">
    <citation type="submission" date="2018-08" db="EMBL/GenBank/DDBJ databases">
        <title>Streptomyces NEAU-D10 sp. nov., a novel Actinomycete isolated from soil.</title>
        <authorList>
            <person name="Jin L."/>
        </authorList>
    </citation>
    <scope>NUCLEOTIDE SEQUENCE [LARGE SCALE GENOMIC DNA]</scope>
    <source>
        <strain evidence="2 3">NEAU-D10</strain>
    </source>
</reference>
<organism evidence="2 3">
    <name type="scientific">Streptomyces inhibens</name>
    <dbReference type="NCBI Taxonomy" id="2293571"/>
    <lineage>
        <taxon>Bacteria</taxon>
        <taxon>Bacillati</taxon>
        <taxon>Actinomycetota</taxon>
        <taxon>Actinomycetes</taxon>
        <taxon>Kitasatosporales</taxon>
        <taxon>Streptomycetaceae</taxon>
        <taxon>Streptomyces</taxon>
    </lineage>
</organism>
<feature type="domain" description="SnoaL-like" evidence="1">
    <location>
        <begin position="24"/>
        <end position="127"/>
    </location>
</feature>
<accession>A0A371Q800</accession>
<evidence type="ECO:0000313" key="2">
    <source>
        <dbReference type="EMBL" id="REK90801.1"/>
    </source>
</evidence>
<dbReference type="Gene3D" id="3.10.450.50">
    <property type="match status" value="1"/>
</dbReference>
<evidence type="ECO:0000259" key="1">
    <source>
        <dbReference type="Pfam" id="PF12680"/>
    </source>
</evidence>
<dbReference type="Pfam" id="PF12680">
    <property type="entry name" value="SnoaL_2"/>
    <property type="match status" value="1"/>
</dbReference>
<dbReference type="InterPro" id="IPR037401">
    <property type="entry name" value="SnoaL-like"/>
</dbReference>
<protein>
    <submittedName>
        <fullName evidence="2">Nuclear transport factor 2 family protein</fullName>
    </submittedName>
</protein>
<gene>
    <name evidence="2" type="ORF">DY245_08095</name>
</gene>
<dbReference type="CDD" id="cd00531">
    <property type="entry name" value="NTF2_like"/>
    <property type="match status" value="1"/>
</dbReference>
<sequence>MSTDNPAPTAPPTPTDLYRHGLRLLLDKDIDGWVALCDDHAVFEFPFAPDGFPERLDGRPAIAAYMRDYPAHVDLQDIPHLEIHRTDAPDTIVVEMRATGRIVATGAPYEMAYIAVVTVKNGRITHYRDYWNPLAVPASMAEAKSSWEKSSWATSS</sequence>
<comment type="caution">
    <text evidence="2">The sequence shown here is derived from an EMBL/GenBank/DDBJ whole genome shotgun (WGS) entry which is preliminary data.</text>
</comment>
<proteinExistence type="predicted"/>